<evidence type="ECO:0000256" key="4">
    <source>
        <dbReference type="ARBA" id="ARBA00023284"/>
    </source>
</evidence>
<organism evidence="6 7">
    <name type="scientific">Christiangramia gaetbulicola</name>
    <dbReference type="NCBI Taxonomy" id="703340"/>
    <lineage>
        <taxon>Bacteria</taxon>
        <taxon>Pseudomonadati</taxon>
        <taxon>Bacteroidota</taxon>
        <taxon>Flavobacteriia</taxon>
        <taxon>Flavobacteriales</taxon>
        <taxon>Flavobacteriaceae</taxon>
        <taxon>Christiangramia</taxon>
    </lineage>
</organism>
<dbReference type="InterPro" id="IPR036249">
    <property type="entry name" value="Thioredoxin-like_sf"/>
</dbReference>
<dbReference type="PANTHER" id="PTHR42852">
    <property type="entry name" value="THIOL:DISULFIDE INTERCHANGE PROTEIN DSBE"/>
    <property type="match status" value="1"/>
</dbReference>
<keyword evidence="4" id="KW-0676">Redox-active center</keyword>
<dbReference type="Proteomes" id="UP000244174">
    <property type="component" value="Unassembled WGS sequence"/>
</dbReference>
<dbReference type="GO" id="GO:0030313">
    <property type="term" value="C:cell envelope"/>
    <property type="evidence" value="ECO:0007669"/>
    <property type="project" value="UniProtKB-SubCell"/>
</dbReference>
<dbReference type="PANTHER" id="PTHR42852:SF6">
    <property type="entry name" value="THIOL:DISULFIDE INTERCHANGE PROTEIN DSBE"/>
    <property type="match status" value="1"/>
</dbReference>
<evidence type="ECO:0000256" key="3">
    <source>
        <dbReference type="ARBA" id="ARBA00023157"/>
    </source>
</evidence>
<dbReference type="OrthoDB" id="9815205at2"/>
<feature type="domain" description="Thioredoxin" evidence="5">
    <location>
        <begin position="42"/>
        <end position="196"/>
    </location>
</feature>
<proteinExistence type="predicted"/>
<keyword evidence="2" id="KW-0201">Cytochrome c-type biogenesis</keyword>
<dbReference type="InterPro" id="IPR013766">
    <property type="entry name" value="Thioredoxin_domain"/>
</dbReference>
<dbReference type="InterPro" id="IPR000866">
    <property type="entry name" value="AhpC/TSA"/>
</dbReference>
<dbReference type="PROSITE" id="PS51352">
    <property type="entry name" value="THIOREDOXIN_2"/>
    <property type="match status" value="1"/>
</dbReference>
<evidence type="ECO:0000313" key="7">
    <source>
        <dbReference type="Proteomes" id="UP000244174"/>
    </source>
</evidence>
<sequence length="196" mass="22572">MSLARTKRGLVFKLIFSMIFSFWISQNIYAQTDKDSSETSEIDYKKEAPDFELPDLDGKMVQLQDYKDKILVLHIATTWCPFCNAEAPHLEKLYQEYKDKGVEVLIIDVKEPKELVEQQLKKKHDLSFPILLDTDGEVAASFAPEKILPELSRDEVMLASNLIIDQEGKIRFMSLLDSKNFDAELLALKEKLNELL</sequence>
<dbReference type="SUPFAM" id="SSF52833">
    <property type="entry name" value="Thioredoxin-like"/>
    <property type="match status" value="1"/>
</dbReference>
<comment type="subcellular location">
    <subcellularLocation>
        <location evidence="1">Cell envelope</location>
    </subcellularLocation>
</comment>
<dbReference type="GO" id="GO:0017004">
    <property type="term" value="P:cytochrome complex assembly"/>
    <property type="evidence" value="ECO:0007669"/>
    <property type="project" value="UniProtKB-KW"/>
</dbReference>
<dbReference type="Pfam" id="PF00578">
    <property type="entry name" value="AhpC-TSA"/>
    <property type="match status" value="1"/>
</dbReference>
<dbReference type="CDD" id="cd02966">
    <property type="entry name" value="TlpA_like_family"/>
    <property type="match status" value="1"/>
</dbReference>
<accession>A0A2T6AMX1</accession>
<dbReference type="Gene3D" id="3.40.30.10">
    <property type="entry name" value="Glutaredoxin"/>
    <property type="match status" value="1"/>
</dbReference>
<dbReference type="InterPro" id="IPR050553">
    <property type="entry name" value="Thioredoxin_ResA/DsbE_sf"/>
</dbReference>
<evidence type="ECO:0000256" key="2">
    <source>
        <dbReference type="ARBA" id="ARBA00022748"/>
    </source>
</evidence>
<dbReference type="EMBL" id="QBKQ01000001">
    <property type="protein sequence ID" value="PTX45150.1"/>
    <property type="molecule type" value="Genomic_DNA"/>
</dbReference>
<dbReference type="AlphaFoldDB" id="A0A2T6AMX1"/>
<name>A0A2T6AMX1_9FLAO</name>
<evidence type="ECO:0000256" key="1">
    <source>
        <dbReference type="ARBA" id="ARBA00004196"/>
    </source>
</evidence>
<dbReference type="RefSeq" id="WP_108171042.1">
    <property type="nucleotide sequence ID" value="NZ_QBKQ01000001.1"/>
</dbReference>
<gene>
    <name evidence="6" type="ORF">C8P64_1141</name>
</gene>
<keyword evidence="3" id="KW-1015">Disulfide bond</keyword>
<protein>
    <submittedName>
        <fullName evidence="6">Peroxiredoxin</fullName>
    </submittedName>
</protein>
<evidence type="ECO:0000313" key="6">
    <source>
        <dbReference type="EMBL" id="PTX45150.1"/>
    </source>
</evidence>
<dbReference type="GO" id="GO:0016209">
    <property type="term" value="F:antioxidant activity"/>
    <property type="evidence" value="ECO:0007669"/>
    <property type="project" value="InterPro"/>
</dbReference>
<comment type="caution">
    <text evidence="6">The sequence shown here is derived from an EMBL/GenBank/DDBJ whole genome shotgun (WGS) entry which is preliminary data.</text>
</comment>
<dbReference type="GO" id="GO:0016491">
    <property type="term" value="F:oxidoreductase activity"/>
    <property type="evidence" value="ECO:0007669"/>
    <property type="project" value="InterPro"/>
</dbReference>
<reference evidence="6 7" key="1">
    <citation type="submission" date="2018-04" db="EMBL/GenBank/DDBJ databases">
        <title>Genomic Encyclopedia of Archaeal and Bacterial Type Strains, Phase II (KMG-II): from individual species to whole genera.</title>
        <authorList>
            <person name="Goeker M."/>
        </authorList>
    </citation>
    <scope>NUCLEOTIDE SEQUENCE [LARGE SCALE GENOMIC DNA]</scope>
    <source>
        <strain evidence="6 7">DSM 23082</strain>
    </source>
</reference>
<keyword evidence="7" id="KW-1185">Reference proteome</keyword>
<evidence type="ECO:0000259" key="5">
    <source>
        <dbReference type="PROSITE" id="PS51352"/>
    </source>
</evidence>